<accession>A0A916SS60</accession>
<gene>
    <name evidence="1" type="ORF">GCM10011491_46770</name>
</gene>
<evidence type="ECO:0000313" key="1">
    <source>
        <dbReference type="EMBL" id="GGB13745.1"/>
    </source>
</evidence>
<dbReference type="Proteomes" id="UP000646478">
    <property type="component" value="Unassembled WGS sequence"/>
</dbReference>
<organism evidence="1 2">
    <name type="scientific">Brucella endophytica</name>
    <dbReference type="NCBI Taxonomy" id="1963359"/>
    <lineage>
        <taxon>Bacteria</taxon>
        <taxon>Pseudomonadati</taxon>
        <taxon>Pseudomonadota</taxon>
        <taxon>Alphaproteobacteria</taxon>
        <taxon>Hyphomicrobiales</taxon>
        <taxon>Brucellaceae</taxon>
        <taxon>Brucella/Ochrobactrum group</taxon>
        <taxon>Brucella</taxon>
    </lineage>
</organism>
<dbReference type="EMBL" id="BMHH01000054">
    <property type="protein sequence ID" value="GGB13745.1"/>
    <property type="molecule type" value="Genomic_DNA"/>
</dbReference>
<comment type="caution">
    <text evidence="1">The sequence shown here is derived from an EMBL/GenBank/DDBJ whole genome shotgun (WGS) entry which is preliminary data.</text>
</comment>
<proteinExistence type="predicted"/>
<reference evidence="1" key="2">
    <citation type="submission" date="2020-09" db="EMBL/GenBank/DDBJ databases">
        <authorList>
            <person name="Sun Q."/>
            <person name="Zhou Y."/>
        </authorList>
    </citation>
    <scope>NUCLEOTIDE SEQUENCE</scope>
    <source>
        <strain evidence="1">CGMCC 1.15082</strain>
    </source>
</reference>
<reference evidence="1" key="1">
    <citation type="journal article" date="2014" name="Int. J. Syst. Evol. Microbiol.">
        <title>Complete genome sequence of Corynebacterium casei LMG S-19264T (=DSM 44701T), isolated from a smear-ripened cheese.</title>
        <authorList>
            <consortium name="US DOE Joint Genome Institute (JGI-PGF)"/>
            <person name="Walter F."/>
            <person name="Albersmeier A."/>
            <person name="Kalinowski J."/>
            <person name="Ruckert C."/>
        </authorList>
    </citation>
    <scope>NUCLEOTIDE SEQUENCE</scope>
    <source>
        <strain evidence="1">CGMCC 1.15082</strain>
    </source>
</reference>
<sequence length="93" mass="10380">MEAGEDRPDHLLQPQIRIKPEPRFSMPDVTEWNGKAQFATPRLRSGRIEHSGSQHAEFELADTSLHAQQEPIIGSTWIVDAVMVNDAGFDQAA</sequence>
<keyword evidence="2" id="KW-1185">Reference proteome</keyword>
<evidence type="ECO:0000313" key="2">
    <source>
        <dbReference type="Proteomes" id="UP000646478"/>
    </source>
</evidence>
<dbReference type="AlphaFoldDB" id="A0A916SS60"/>
<protein>
    <submittedName>
        <fullName evidence="1">Uncharacterized protein</fullName>
    </submittedName>
</protein>
<name>A0A916SS60_9HYPH</name>